<feature type="region of interest" description="Disordered" evidence="1">
    <location>
        <begin position="31"/>
        <end position="77"/>
    </location>
</feature>
<protein>
    <submittedName>
        <fullName evidence="4">Uncharacterized protein DUF4232</fullName>
    </submittedName>
</protein>
<sequence length="217" mass="22077">MGKNSSRVVRGAAVVVLAAFGALTACSAGETGGSAGGDDVTPSSSTVKQTQTSASASAGGSDALRDNGDKPPSGEPLCATAKVSLGLEFPVQGVEGQLSVPVLLANSSAARCTIQGFPGVQFQTINGDPWDLGRGDDPIKPVSLAPGESTSATLVFLSAGTREGTSHWTPDSVLVTPPNTTDTQRLTWDFGAILRQDTATRPGTFVRAVDAVDYGNR</sequence>
<feature type="chain" id="PRO_5015592278" evidence="2">
    <location>
        <begin position="28"/>
        <end position="217"/>
    </location>
</feature>
<dbReference type="OrthoDB" id="3480105at2"/>
<reference evidence="4 5" key="1">
    <citation type="submission" date="2018-03" db="EMBL/GenBank/DDBJ databases">
        <title>Genomic Encyclopedia of Archaeal and Bacterial Type Strains, Phase II (KMG-II): from individual species to whole genera.</title>
        <authorList>
            <person name="Goeker M."/>
        </authorList>
    </citation>
    <scope>NUCLEOTIDE SEQUENCE [LARGE SCALE GENOMIC DNA]</scope>
    <source>
        <strain evidence="4 5">DSM 44720</strain>
    </source>
</reference>
<keyword evidence="5" id="KW-1185">Reference proteome</keyword>
<feature type="signal peptide" evidence="2">
    <location>
        <begin position="1"/>
        <end position="27"/>
    </location>
</feature>
<dbReference type="RefSeq" id="WP_106189381.1">
    <property type="nucleotide sequence ID" value="NZ_PVTF01000007.1"/>
</dbReference>
<dbReference type="Proteomes" id="UP000239494">
    <property type="component" value="Unassembled WGS sequence"/>
</dbReference>
<comment type="caution">
    <text evidence="4">The sequence shown here is derived from an EMBL/GenBank/DDBJ whole genome shotgun (WGS) entry which is preliminary data.</text>
</comment>
<evidence type="ECO:0000259" key="3">
    <source>
        <dbReference type="Pfam" id="PF14016"/>
    </source>
</evidence>
<dbReference type="Pfam" id="PF14016">
    <property type="entry name" value="DUF4232"/>
    <property type="match status" value="1"/>
</dbReference>
<feature type="domain" description="DUF4232" evidence="3">
    <location>
        <begin position="78"/>
        <end position="193"/>
    </location>
</feature>
<dbReference type="PROSITE" id="PS51257">
    <property type="entry name" value="PROKAR_LIPOPROTEIN"/>
    <property type="match status" value="1"/>
</dbReference>
<name>A0A2T0T166_9PSEU</name>
<keyword evidence="2" id="KW-0732">Signal</keyword>
<evidence type="ECO:0000256" key="2">
    <source>
        <dbReference type="SAM" id="SignalP"/>
    </source>
</evidence>
<feature type="compositionally biased region" description="Low complexity" evidence="1">
    <location>
        <begin position="40"/>
        <end position="62"/>
    </location>
</feature>
<evidence type="ECO:0000313" key="4">
    <source>
        <dbReference type="EMBL" id="PRY39418.1"/>
    </source>
</evidence>
<dbReference type="EMBL" id="PVTF01000007">
    <property type="protein sequence ID" value="PRY39418.1"/>
    <property type="molecule type" value="Genomic_DNA"/>
</dbReference>
<evidence type="ECO:0000313" key="5">
    <source>
        <dbReference type="Proteomes" id="UP000239494"/>
    </source>
</evidence>
<gene>
    <name evidence="4" type="ORF">CLV43_1071</name>
</gene>
<organism evidence="4 5">
    <name type="scientific">Umezawaea tangerina</name>
    <dbReference type="NCBI Taxonomy" id="84725"/>
    <lineage>
        <taxon>Bacteria</taxon>
        <taxon>Bacillati</taxon>
        <taxon>Actinomycetota</taxon>
        <taxon>Actinomycetes</taxon>
        <taxon>Pseudonocardiales</taxon>
        <taxon>Pseudonocardiaceae</taxon>
        <taxon>Umezawaea</taxon>
    </lineage>
</organism>
<evidence type="ECO:0000256" key="1">
    <source>
        <dbReference type="SAM" id="MobiDB-lite"/>
    </source>
</evidence>
<proteinExistence type="predicted"/>
<dbReference type="AlphaFoldDB" id="A0A2T0T166"/>
<dbReference type="InterPro" id="IPR025326">
    <property type="entry name" value="DUF4232"/>
</dbReference>
<accession>A0A2T0T166</accession>